<dbReference type="EMBL" id="JBHMAJ010000005">
    <property type="protein sequence ID" value="MFB9823807.1"/>
    <property type="molecule type" value="Genomic_DNA"/>
</dbReference>
<organism evidence="1 2">
    <name type="scientific">Halobaculum roseum</name>
    <dbReference type="NCBI Taxonomy" id="2175149"/>
    <lineage>
        <taxon>Archaea</taxon>
        <taxon>Methanobacteriati</taxon>
        <taxon>Methanobacteriota</taxon>
        <taxon>Stenosarchaea group</taxon>
        <taxon>Halobacteria</taxon>
        <taxon>Halobacteriales</taxon>
        <taxon>Haloferacaceae</taxon>
        <taxon>Halobaculum</taxon>
    </lineage>
</organism>
<dbReference type="AlphaFoldDB" id="A0ABD5MRC3"/>
<sequence length="63" mass="7129">MKITDDQFKQYQREGDVVTDGLESSVKVEWVTSHIRVPMEPVGILFQQSLVPYATGDRFPGCV</sequence>
<name>A0ABD5MRC3_9EURY</name>
<evidence type="ECO:0000313" key="2">
    <source>
        <dbReference type="Proteomes" id="UP001589595"/>
    </source>
</evidence>
<accession>A0ABD5MRC3</accession>
<proteinExistence type="predicted"/>
<dbReference type="Proteomes" id="UP001589595">
    <property type="component" value="Unassembled WGS sequence"/>
</dbReference>
<gene>
    <name evidence="1" type="ORF">ACFFOL_06445</name>
</gene>
<keyword evidence="2" id="KW-1185">Reference proteome</keyword>
<evidence type="ECO:0000313" key="1">
    <source>
        <dbReference type="EMBL" id="MFB9823807.1"/>
    </source>
</evidence>
<dbReference type="RefSeq" id="WP_222923638.1">
    <property type="nucleotide sequence ID" value="NZ_CP082287.1"/>
</dbReference>
<comment type="caution">
    <text evidence="1">The sequence shown here is derived from an EMBL/GenBank/DDBJ whole genome shotgun (WGS) entry which is preliminary data.</text>
</comment>
<dbReference type="GeneID" id="67212363"/>
<protein>
    <submittedName>
        <fullName evidence="1">Uncharacterized protein</fullName>
    </submittedName>
</protein>
<reference evidence="1" key="1">
    <citation type="submission" date="2024-09" db="EMBL/GenBank/DDBJ databases">
        <authorList>
            <person name="Sun Q."/>
        </authorList>
    </citation>
    <scope>NUCLEOTIDE SEQUENCE [LARGE SCALE GENOMIC DNA]</scope>
    <source>
        <strain evidence="1">JCM 31273</strain>
    </source>
</reference>